<reference evidence="1 2" key="1">
    <citation type="journal article" date="2019" name="Nat. Med.">
        <title>A library of human gut bacterial isolates paired with longitudinal multiomics data enables mechanistic microbiome research.</title>
        <authorList>
            <person name="Poyet M."/>
            <person name="Groussin M."/>
            <person name="Gibbons S.M."/>
            <person name="Avila-Pacheco J."/>
            <person name="Jiang X."/>
            <person name="Kearney S.M."/>
            <person name="Perrotta A.R."/>
            <person name="Berdy B."/>
            <person name="Zhao S."/>
            <person name="Lieberman T.D."/>
            <person name="Swanson P.K."/>
            <person name="Smith M."/>
            <person name="Roesemann S."/>
            <person name="Alexander J.E."/>
            <person name="Rich S.A."/>
            <person name="Livny J."/>
            <person name="Vlamakis H."/>
            <person name="Clish C."/>
            <person name="Bullock K."/>
            <person name="Deik A."/>
            <person name="Scott J."/>
            <person name="Pierce K.A."/>
            <person name="Xavier R.J."/>
            <person name="Alm E.J."/>
        </authorList>
    </citation>
    <scope>NUCLEOTIDE SEQUENCE [LARGE SCALE GENOMIC DNA]</scope>
    <source>
        <strain evidence="1 2">BIOML-A2</strain>
    </source>
</reference>
<comment type="caution">
    <text evidence="1">The sequence shown here is derived from an EMBL/GenBank/DDBJ whole genome shotgun (WGS) entry which is preliminary data.</text>
</comment>
<dbReference type="AlphaFoldDB" id="A0A5B3FTV8"/>
<dbReference type="RefSeq" id="WP_149887926.1">
    <property type="nucleotide sequence ID" value="NZ_DBEXFN010000113.1"/>
</dbReference>
<evidence type="ECO:0000313" key="1">
    <source>
        <dbReference type="EMBL" id="KAA2364747.1"/>
    </source>
</evidence>
<name>A0A5B3FTV8_9BACT</name>
<protein>
    <recommendedName>
        <fullName evidence="3">Guanylate cyclase domain-containing protein</fullName>
    </recommendedName>
</protein>
<proteinExistence type="predicted"/>
<evidence type="ECO:0008006" key="3">
    <source>
        <dbReference type="Google" id="ProtNLM"/>
    </source>
</evidence>
<accession>A0A5B3FTV8</accession>
<dbReference type="EMBL" id="VVXK01000040">
    <property type="protein sequence ID" value="KAA2364747.1"/>
    <property type="molecule type" value="Genomic_DNA"/>
</dbReference>
<sequence>MKQQERSWDDDIERLILFADIMGFKDRVMRTRHIDLKHTLVAFKEEWSRKMSPFKLGDHLRFSQYSDSIVIVVNGVDNRSLNLISKAGTCLVQTSLKAGLPIKGAIAKGQFTYDESHQIFFGQPLVDAYLLQDEIKFYGIVAHHTIEHLIKNSKPDIARMFAKTDVPLEKGWSKHYILSWEKINNNSFHANGIELGPWLDSIEENISGKPRVYVDNTIKVMDSIKIVNHPSN</sequence>
<organism evidence="1 2">
    <name type="scientific">Alistipes shahii</name>
    <dbReference type="NCBI Taxonomy" id="328814"/>
    <lineage>
        <taxon>Bacteria</taxon>
        <taxon>Pseudomonadati</taxon>
        <taxon>Bacteroidota</taxon>
        <taxon>Bacteroidia</taxon>
        <taxon>Bacteroidales</taxon>
        <taxon>Rikenellaceae</taxon>
        <taxon>Alistipes</taxon>
    </lineage>
</organism>
<gene>
    <name evidence="1" type="ORF">F2Y13_15375</name>
</gene>
<dbReference type="Proteomes" id="UP000323567">
    <property type="component" value="Unassembled WGS sequence"/>
</dbReference>
<evidence type="ECO:0000313" key="2">
    <source>
        <dbReference type="Proteomes" id="UP000323567"/>
    </source>
</evidence>